<dbReference type="InterPro" id="IPR008906">
    <property type="entry name" value="HATC_C_dom"/>
</dbReference>
<dbReference type="PANTHER" id="PTHR45913:SF5">
    <property type="entry name" value="GENERAL TRANSCRIPTION FACTOR II-I REPEAT DOMAIN-CONTAINING PROTEIN 2A-LIKE PROTEIN"/>
    <property type="match status" value="1"/>
</dbReference>
<name>A0A6G0VKQ8_APHCR</name>
<feature type="domain" description="HAT C-terminal dimerisation" evidence="1">
    <location>
        <begin position="2"/>
        <end position="50"/>
    </location>
</feature>
<dbReference type="EMBL" id="VUJU01015256">
    <property type="protein sequence ID" value="KAF0695518.1"/>
    <property type="molecule type" value="Genomic_DNA"/>
</dbReference>
<evidence type="ECO:0000313" key="3">
    <source>
        <dbReference type="Proteomes" id="UP000478052"/>
    </source>
</evidence>
<accession>A0A6G0VKQ8</accession>
<gene>
    <name evidence="2" type="ORF">FWK35_00038191</name>
</gene>
<comment type="caution">
    <text evidence="2">The sequence shown here is derived from an EMBL/GenBank/DDBJ whole genome shotgun (WGS) entry which is preliminary data.</text>
</comment>
<organism evidence="2 3">
    <name type="scientific">Aphis craccivora</name>
    <name type="common">Cowpea aphid</name>
    <dbReference type="NCBI Taxonomy" id="307492"/>
    <lineage>
        <taxon>Eukaryota</taxon>
        <taxon>Metazoa</taxon>
        <taxon>Ecdysozoa</taxon>
        <taxon>Arthropoda</taxon>
        <taxon>Hexapoda</taxon>
        <taxon>Insecta</taxon>
        <taxon>Pterygota</taxon>
        <taxon>Neoptera</taxon>
        <taxon>Paraneoptera</taxon>
        <taxon>Hemiptera</taxon>
        <taxon>Sternorrhyncha</taxon>
        <taxon>Aphidomorpha</taxon>
        <taxon>Aphidoidea</taxon>
        <taxon>Aphididae</taxon>
        <taxon>Aphidini</taxon>
        <taxon>Aphis</taxon>
        <taxon>Aphis</taxon>
    </lineage>
</organism>
<reference evidence="2 3" key="1">
    <citation type="submission" date="2019-08" db="EMBL/GenBank/DDBJ databases">
        <title>Whole genome of Aphis craccivora.</title>
        <authorList>
            <person name="Voronova N.V."/>
            <person name="Shulinski R.S."/>
            <person name="Bandarenka Y.V."/>
            <person name="Zhorov D.G."/>
            <person name="Warner D."/>
        </authorList>
    </citation>
    <scope>NUCLEOTIDE SEQUENCE [LARGE SCALE GENOMIC DNA]</scope>
    <source>
        <strain evidence="2">180601</strain>
        <tissue evidence="2">Whole Body</tissue>
    </source>
</reference>
<protein>
    <submittedName>
        <fullName evidence="2">General transcription factor II-I repeat domain-containing protein 2A-like</fullName>
    </submittedName>
</protein>
<dbReference type="AlphaFoldDB" id="A0A6G0VKQ8"/>
<dbReference type="OrthoDB" id="6623113at2759"/>
<sequence>KEHFPNLRNLAQKVVNAFGSTYTCESFFSKMKFTKDKSRINLTDENLQHQLRCANTSISIDLKKLSERVEKQISH</sequence>
<dbReference type="GO" id="GO:0046983">
    <property type="term" value="F:protein dimerization activity"/>
    <property type="evidence" value="ECO:0007669"/>
    <property type="project" value="InterPro"/>
</dbReference>
<keyword evidence="3" id="KW-1185">Reference proteome</keyword>
<proteinExistence type="predicted"/>
<dbReference type="InterPro" id="IPR012337">
    <property type="entry name" value="RNaseH-like_sf"/>
</dbReference>
<evidence type="ECO:0000259" key="1">
    <source>
        <dbReference type="Pfam" id="PF05699"/>
    </source>
</evidence>
<feature type="non-terminal residue" evidence="2">
    <location>
        <position position="1"/>
    </location>
</feature>
<dbReference type="Proteomes" id="UP000478052">
    <property type="component" value="Unassembled WGS sequence"/>
</dbReference>
<dbReference type="SUPFAM" id="SSF53098">
    <property type="entry name" value="Ribonuclease H-like"/>
    <property type="match status" value="1"/>
</dbReference>
<evidence type="ECO:0000313" key="2">
    <source>
        <dbReference type="EMBL" id="KAF0695518.1"/>
    </source>
</evidence>
<dbReference type="PANTHER" id="PTHR45913">
    <property type="entry name" value="EPM2A-INTERACTING PROTEIN 1"/>
    <property type="match status" value="1"/>
</dbReference>
<dbReference type="Pfam" id="PF05699">
    <property type="entry name" value="Dimer_Tnp_hAT"/>
    <property type="match status" value="1"/>
</dbReference>